<dbReference type="GO" id="GO:0051059">
    <property type="term" value="F:NF-kappaB binding"/>
    <property type="evidence" value="ECO:0007669"/>
    <property type="project" value="TreeGrafter"/>
</dbReference>
<dbReference type="AlphaFoldDB" id="F1KWT2"/>
<keyword evidence="1" id="KW-0677">Repeat</keyword>
<feature type="repeat" description="ANK" evidence="3">
    <location>
        <begin position="445"/>
        <end position="477"/>
    </location>
</feature>
<feature type="repeat" description="ANK" evidence="3">
    <location>
        <begin position="296"/>
        <end position="328"/>
    </location>
</feature>
<dbReference type="PANTHER" id="PTHR46680">
    <property type="entry name" value="NF-KAPPA-B INHIBITOR ALPHA"/>
    <property type="match status" value="1"/>
</dbReference>
<proteinExistence type="evidence at transcript level"/>
<dbReference type="InterPro" id="IPR000488">
    <property type="entry name" value="Death_dom"/>
</dbReference>
<evidence type="ECO:0000256" key="1">
    <source>
        <dbReference type="ARBA" id="ARBA00022737"/>
    </source>
</evidence>
<protein>
    <submittedName>
        <fullName evidence="6">Nuclear factor NF-kappa-B p105 subunit</fullName>
    </submittedName>
</protein>
<dbReference type="GO" id="GO:0007165">
    <property type="term" value="P:signal transduction"/>
    <property type="evidence" value="ECO:0007669"/>
    <property type="project" value="InterPro"/>
</dbReference>
<dbReference type="SMART" id="SM00248">
    <property type="entry name" value="ANK"/>
    <property type="match status" value="5"/>
</dbReference>
<dbReference type="InterPro" id="IPR036770">
    <property type="entry name" value="Ankyrin_rpt-contain_sf"/>
</dbReference>
<dbReference type="Gene3D" id="1.10.533.10">
    <property type="entry name" value="Death Domain, Fas"/>
    <property type="match status" value="1"/>
</dbReference>
<evidence type="ECO:0000259" key="5">
    <source>
        <dbReference type="SMART" id="SM00005"/>
    </source>
</evidence>
<feature type="compositionally biased region" description="Polar residues" evidence="4">
    <location>
        <begin position="355"/>
        <end position="374"/>
    </location>
</feature>
<reference evidence="6" key="1">
    <citation type="journal article" date="2011" name="Genome Res.">
        <title>Deep small RNA sequencing from the nematode Ascaris reveals conservation, functional diversification, and novel developmental profiles.</title>
        <authorList>
            <person name="Wang J."/>
            <person name="Czech B."/>
            <person name="Crunk A."/>
            <person name="Wallace A."/>
            <person name="Mitreva M."/>
            <person name="Hannon G.J."/>
            <person name="Davis R.E."/>
        </authorList>
    </citation>
    <scope>NUCLEOTIDE SEQUENCE</scope>
</reference>
<dbReference type="InterPro" id="IPR051070">
    <property type="entry name" value="NF-kappa-B_inhibitor"/>
</dbReference>
<organism evidence="6">
    <name type="scientific">Ascaris suum</name>
    <name type="common">Pig roundworm</name>
    <name type="synonym">Ascaris lumbricoides</name>
    <dbReference type="NCBI Taxonomy" id="6253"/>
    <lineage>
        <taxon>Eukaryota</taxon>
        <taxon>Metazoa</taxon>
        <taxon>Ecdysozoa</taxon>
        <taxon>Nematoda</taxon>
        <taxon>Chromadorea</taxon>
        <taxon>Rhabditida</taxon>
        <taxon>Spirurina</taxon>
        <taxon>Ascaridomorpha</taxon>
        <taxon>Ascaridoidea</taxon>
        <taxon>Ascarididae</taxon>
        <taxon>Ascaris</taxon>
    </lineage>
</organism>
<dbReference type="PROSITE" id="PS50297">
    <property type="entry name" value="ANK_REP_REGION"/>
    <property type="match status" value="2"/>
</dbReference>
<keyword evidence="2 3" id="KW-0040">ANK repeat</keyword>
<dbReference type="Gene3D" id="1.25.40.20">
    <property type="entry name" value="Ankyrin repeat-containing domain"/>
    <property type="match status" value="2"/>
</dbReference>
<dbReference type="InterPro" id="IPR002110">
    <property type="entry name" value="Ankyrin_rpt"/>
</dbReference>
<feature type="domain" description="Death" evidence="5">
    <location>
        <begin position="536"/>
        <end position="628"/>
    </location>
</feature>
<name>F1KWT2_ASCSU</name>
<evidence type="ECO:0000256" key="2">
    <source>
        <dbReference type="ARBA" id="ARBA00023043"/>
    </source>
</evidence>
<dbReference type="EMBL" id="JI167192">
    <property type="protein sequence ID" value="ADY42336.1"/>
    <property type="molecule type" value="mRNA"/>
</dbReference>
<feature type="region of interest" description="Disordered" evidence="4">
    <location>
        <begin position="354"/>
        <end position="374"/>
    </location>
</feature>
<dbReference type="SUPFAM" id="SSF48403">
    <property type="entry name" value="Ankyrin repeat"/>
    <property type="match status" value="1"/>
</dbReference>
<dbReference type="SUPFAM" id="SSF47986">
    <property type="entry name" value="DEATH domain"/>
    <property type="match status" value="1"/>
</dbReference>
<feature type="region of interest" description="Disordered" evidence="4">
    <location>
        <begin position="125"/>
        <end position="157"/>
    </location>
</feature>
<evidence type="ECO:0000256" key="4">
    <source>
        <dbReference type="SAM" id="MobiDB-lite"/>
    </source>
</evidence>
<feature type="repeat" description="ANK" evidence="3">
    <location>
        <begin position="379"/>
        <end position="411"/>
    </location>
</feature>
<dbReference type="CDD" id="cd08310">
    <property type="entry name" value="Death_NFkB-like"/>
    <property type="match status" value="1"/>
</dbReference>
<dbReference type="Pfam" id="PF12796">
    <property type="entry name" value="Ank_2"/>
    <property type="match status" value="2"/>
</dbReference>
<dbReference type="GO" id="GO:0005829">
    <property type="term" value="C:cytosol"/>
    <property type="evidence" value="ECO:0007669"/>
    <property type="project" value="TreeGrafter"/>
</dbReference>
<sequence length="631" mass="68292">MVEACTPSASATVVSEPVLADTEPIVVVEISQQTIRKAGETIWVLLNKEPTELSVVLSDGDFMQPIECVKLYEKLLIFTVPHLKEVHDNGIESSETNLVAGDAVEGKVPCDPDSSQDAGKIEATEGEVTIETSKPQDSAAVKQPAEAEQPSSNVDIQPPVSEALSWETTTLVETVQDAYGQTTKMPQKIILQCGEQQIVLPVTFQYDSMDSGDREHNDSRAAQISSLFSFATDGDPLALLTPLVHLLSECDSDGCNALHLAARNKQNFALKTLLTALRESCESNEAVAILNARNARGQTPLHCAVRAGDADCVHYLLSAGARNNIPDNNFNTVIHYLGEVYNDDIYKEILEQSHAEGSTDPNNTNNCSAESPLASKNSDGYTPAHIAVQKLKLGLLEALVEVGAPIDVPDSNGETPLISAVLMDDVETASLLLMNKCNANAVSKCSDTPLGIACRRKNLVLIGRLLDAGADPQLLDKYGKMPAECEDEEVQRILHGERVQTEEPTREAVVNGETSQAVGHGADDDEDALLSYRMRAINADDVSCLDYLTRLRLAKLLDADEKWISLAENLGCGHMVEFIRVCTDDASSPTMILLDQYEQMPNANLATVAQSLEDMGETTGVRLLRSGNEHE</sequence>
<dbReference type="Pfam" id="PF00531">
    <property type="entry name" value="Death"/>
    <property type="match status" value="1"/>
</dbReference>
<evidence type="ECO:0000313" key="6">
    <source>
        <dbReference type="EMBL" id="ADY42336.1"/>
    </source>
</evidence>
<evidence type="ECO:0000256" key="3">
    <source>
        <dbReference type="PROSITE-ProRule" id="PRU00023"/>
    </source>
</evidence>
<dbReference type="InterPro" id="IPR011029">
    <property type="entry name" value="DEATH-like_dom_sf"/>
</dbReference>
<dbReference type="SMART" id="SM00005">
    <property type="entry name" value="DEATH"/>
    <property type="match status" value="1"/>
</dbReference>
<dbReference type="PROSITE" id="PS50088">
    <property type="entry name" value="ANK_REPEAT"/>
    <property type="match status" value="4"/>
</dbReference>
<dbReference type="PANTHER" id="PTHR46680:SF3">
    <property type="entry name" value="NF-KAPPA-B INHIBITOR CACTUS"/>
    <property type="match status" value="1"/>
</dbReference>
<feature type="repeat" description="ANK" evidence="3">
    <location>
        <begin position="412"/>
        <end position="444"/>
    </location>
</feature>
<dbReference type="GO" id="GO:0071356">
    <property type="term" value="P:cellular response to tumor necrosis factor"/>
    <property type="evidence" value="ECO:0007669"/>
    <property type="project" value="TreeGrafter"/>
</dbReference>
<accession>F1KWT2</accession>